<protein>
    <submittedName>
        <fullName evidence="6">95_t:CDS:1</fullName>
    </submittedName>
</protein>
<evidence type="ECO:0000256" key="3">
    <source>
        <dbReference type="SAM" id="Coils"/>
    </source>
</evidence>
<feature type="region of interest" description="Disordered" evidence="4">
    <location>
        <begin position="287"/>
        <end position="364"/>
    </location>
</feature>
<dbReference type="EMBL" id="CAJVPS010001500">
    <property type="protein sequence ID" value="CAG8540451.1"/>
    <property type="molecule type" value="Genomic_DNA"/>
</dbReference>
<evidence type="ECO:0000259" key="5">
    <source>
        <dbReference type="PROSITE" id="PS50048"/>
    </source>
</evidence>
<dbReference type="SUPFAM" id="SSF57701">
    <property type="entry name" value="Zn2/Cys6 DNA-binding domain"/>
    <property type="match status" value="1"/>
</dbReference>
<sequence length="774" mass="88896">MYFAPTSNITSINNNHQHNTSEQQSQVLISSDNNITPLITSDFEDQPNNHLYNFTTVQQQQIFPTSPISSPSQPTISSSNTHLVNNPNTNRLFVPSPPLSPMNTSALGSPNRSCSSCKKRKVKCDRKTPSCSACIKSKNRCLYTSYSPPAAFLNQSSPSSLSSPTFSQLRENDQQVESIKSENELENEHFNLYNNEEIIMEDRSEELIKSLHERLDQIENIGRQRFEHIQKIQQQSSQLSSLQQTQFPYLLADDDAAMLKLIMENPIVPQNTSENYLSTSVSELIPNTVQSSDDNTSIINDNSHPTIKASHSSLSSPISSPASSSHIIRSFNVNDSNSNSDSHNLKSQNHHGPHSNSYSPYSLPQHHRSFHRQMIPTTPLVSIKAKSILGPRIAPILNAITTIHLIRDVSQPNDNIVRNGNLNFPVETGFKHLQHLQHWIQDRFQTVVNELSSGNLNKEITDEILKVGVEKLELRPIMKERIIENGNGLVESNAYSQLFEMIFYRRRQKDKDDFPIAIKSEPMINEGKGTSEPEMAKTQVMILTTKQIHFHQRVTMHIWKKFMLFCEYLLAEFRGYEKIPGWLIPKNPMKTKLVLLVVVVNGVMGQGRAIVNLPTEHAGYINFLQHELNELKKEFEGASDQNFHLSESIDELQGDIADYENHTYELEARISELEDENKNLKQEFDELHNQYGRFQFTNNTLNHYENQIKTLRYQAEELQYSVDELETQNEWFKRHTENLYEANQKLRVNNELLEDKKEQIFEFLKDFKLYTKNP</sequence>
<comment type="caution">
    <text evidence="6">The sequence shown here is derived from an EMBL/GenBank/DDBJ whole genome shotgun (WGS) entry which is preliminary data.</text>
</comment>
<gene>
    <name evidence="6" type="ORF">ALEPTO_LOCUS5383</name>
</gene>
<dbReference type="Proteomes" id="UP000789508">
    <property type="component" value="Unassembled WGS sequence"/>
</dbReference>
<comment type="subcellular location">
    <subcellularLocation>
        <location evidence="1">Nucleus</location>
    </subcellularLocation>
</comment>
<dbReference type="OrthoDB" id="2123952at2759"/>
<dbReference type="GO" id="GO:0005634">
    <property type="term" value="C:nucleus"/>
    <property type="evidence" value="ECO:0007669"/>
    <property type="project" value="UniProtKB-SubCell"/>
</dbReference>
<feature type="compositionally biased region" description="Polar residues" evidence="4">
    <location>
        <begin position="287"/>
        <end position="305"/>
    </location>
</feature>
<keyword evidence="2" id="KW-0539">Nucleus</keyword>
<evidence type="ECO:0000256" key="4">
    <source>
        <dbReference type="SAM" id="MobiDB-lite"/>
    </source>
</evidence>
<dbReference type="PANTHER" id="PTHR31001">
    <property type="entry name" value="UNCHARACTERIZED TRANSCRIPTIONAL REGULATORY PROTEIN"/>
    <property type="match status" value="1"/>
</dbReference>
<evidence type="ECO:0000313" key="6">
    <source>
        <dbReference type="EMBL" id="CAG8540451.1"/>
    </source>
</evidence>
<dbReference type="InterPro" id="IPR036864">
    <property type="entry name" value="Zn2-C6_fun-type_DNA-bd_sf"/>
</dbReference>
<dbReference type="InterPro" id="IPR001138">
    <property type="entry name" value="Zn2Cys6_DnaBD"/>
</dbReference>
<feature type="coiled-coil region" evidence="3">
    <location>
        <begin position="621"/>
        <end position="756"/>
    </location>
</feature>
<dbReference type="Gene3D" id="4.10.240.10">
    <property type="entry name" value="Zn(2)-C6 fungal-type DNA-binding domain"/>
    <property type="match status" value="1"/>
</dbReference>
<keyword evidence="3" id="KW-0175">Coiled coil</keyword>
<keyword evidence="7" id="KW-1185">Reference proteome</keyword>
<dbReference type="Pfam" id="PF00172">
    <property type="entry name" value="Zn_clus"/>
    <property type="match status" value="1"/>
</dbReference>
<accession>A0A9N9ARU5</accession>
<dbReference type="GO" id="GO:0000981">
    <property type="term" value="F:DNA-binding transcription factor activity, RNA polymerase II-specific"/>
    <property type="evidence" value="ECO:0007669"/>
    <property type="project" value="InterPro"/>
</dbReference>
<dbReference type="PROSITE" id="PS00463">
    <property type="entry name" value="ZN2_CY6_FUNGAL_1"/>
    <property type="match status" value="1"/>
</dbReference>
<name>A0A9N9ARU5_9GLOM</name>
<dbReference type="CDD" id="cd00067">
    <property type="entry name" value="GAL4"/>
    <property type="match status" value="1"/>
</dbReference>
<dbReference type="PROSITE" id="PS50048">
    <property type="entry name" value="ZN2_CY6_FUNGAL_2"/>
    <property type="match status" value="1"/>
</dbReference>
<dbReference type="SMART" id="SM00066">
    <property type="entry name" value="GAL4"/>
    <property type="match status" value="1"/>
</dbReference>
<dbReference type="PANTHER" id="PTHR31001:SF90">
    <property type="entry name" value="CENTROMERE DNA-BINDING PROTEIN COMPLEX CBF3 SUBUNIT B"/>
    <property type="match status" value="1"/>
</dbReference>
<evidence type="ECO:0000256" key="2">
    <source>
        <dbReference type="ARBA" id="ARBA00023242"/>
    </source>
</evidence>
<evidence type="ECO:0000313" key="7">
    <source>
        <dbReference type="Proteomes" id="UP000789508"/>
    </source>
</evidence>
<dbReference type="InterPro" id="IPR050613">
    <property type="entry name" value="Sec_Metabolite_Reg"/>
</dbReference>
<reference evidence="6" key="1">
    <citation type="submission" date="2021-06" db="EMBL/GenBank/DDBJ databases">
        <authorList>
            <person name="Kallberg Y."/>
            <person name="Tangrot J."/>
            <person name="Rosling A."/>
        </authorList>
    </citation>
    <scope>NUCLEOTIDE SEQUENCE</scope>
    <source>
        <strain evidence="6">FL130A</strain>
    </source>
</reference>
<feature type="compositionally biased region" description="Low complexity" evidence="4">
    <location>
        <begin position="309"/>
        <end position="342"/>
    </location>
</feature>
<dbReference type="Gene3D" id="1.10.287.1490">
    <property type="match status" value="1"/>
</dbReference>
<feature type="region of interest" description="Disordered" evidence="4">
    <location>
        <begin position="1"/>
        <end position="26"/>
    </location>
</feature>
<feature type="domain" description="Zn(2)-C6 fungal-type" evidence="5">
    <location>
        <begin position="113"/>
        <end position="143"/>
    </location>
</feature>
<dbReference type="AlphaFoldDB" id="A0A9N9ARU5"/>
<evidence type="ECO:0000256" key="1">
    <source>
        <dbReference type="ARBA" id="ARBA00004123"/>
    </source>
</evidence>
<organism evidence="6 7">
    <name type="scientific">Ambispora leptoticha</name>
    <dbReference type="NCBI Taxonomy" id="144679"/>
    <lineage>
        <taxon>Eukaryota</taxon>
        <taxon>Fungi</taxon>
        <taxon>Fungi incertae sedis</taxon>
        <taxon>Mucoromycota</taxon>
        <taxon>Glomeromycotina</taxon>
        <taxon>Glomeromycetes</taxon>
        <taxon>Archaeosporales</taxon>
        <taxon>Ambisporaceae</taxon>
        <taxon>Ambispora</taxon>
    </lineage>
</organism>
<proteinExistence type="predicted"/>
<dbReference type="GO" id="GO:0008270">
    <property type="term" value="F:zinc ion binding"/>
    <property type="evidence" value="ECO:0007669"/>
    <property type="project" value="InterPro"/>
</dbReference>